<keyword evidence="3" id="KW-1185">Reference proteome</keyword>
<feature type="transmembrane region" description="Helical" evidence="1">
    <location>
        <begin position="104"/>
        <end position="122"/>
    </location>
</feature>
<gene>
    <name evidence="2" type="ORF">ABID21_000132</name>
</gene>
<feature type="transmembrane region" description="Helical" evidence="1">
    <location>
        <begin position="134"/>
        <end position="154"/>
    </location>
</feature>
<feature type="transmembrane region" description="Helical" evidence="1">
    <location>
        <begin position="57"/>
        <end position="83"/>
    </location>
</feature>
<keyword evidence="1" id="KW-1133">Transmembrane helix</keyword>
<keyword evidence="1" id="KW-0472">Membrane</keyword>
<evidence type="ECO:0000313" key="2">
    <source>
        <dbReference type="EMBL" id="MET3584040.1"/>
    </source>
</evidence>
<dbReference type="RefSeq" id="WP_247242090.1">
    <property type="nucleotide sequence ID" value="NZ_JALJRA010000001.1"/>
</dbReference>
<accession>A0ABV2H0I4</accession>
<comment type="caution">
    <text evidence="2">The sequence shown here is derived from an EMBL/GenBank/DDBJ whole genome shotgun (WGS) entry which is preliminary data.</text>
</comment>
<name>A0ABV2H0I4_9HYPH</name>
<organism evidence="2 3">
    <name type="scientific">Pseudorhizobium tarimense</name>
    <dbReference type="NCBI Taxonomy" id="1079109"/>
    <lineage>
        <taxon>Bacteria</taxon>
        <taxon>Pseudomonadati</taxon>
        <taxon>Pseudomonadota</taxon>
        <taxon>Alphaproteobacteria</taxon>
        <taxon>Hyphomicrobiales</taxon>
        <taxon>Rhizobiaceae</taxon>
        <taxon>Rhizobium/Agrobacterium group</taxon>
        <taxon>Pseudorhizobium</taxon>
    </lineage>
</organism>
<protein>
    <submittedName>
        <fullName evidence="2">Membrane protein</fullName>
    </submittedName>
</protein>
<evidence type="ECO:0000313" key="3">
    <source>
        <dbReference type="Proteomes" id="UP001549031"/>
    </source>
</evidence>
<sequence>MISKQWWILVRFLRRLWVRATLYCVVAIFVALAAIALDPFMPSELPRKVGTDAVDAILSIIASSMLAVTTFSMTTLVSATTAASNNATPRATSLLLEDSTSQRALSTFLGSFLFSLVGLIALNTELYGAGGRFVLFIATLVVVALIVVTLLQWIDHLAGLGRVAETISRVERAASKAYQAHRRMPYLGCVPLRGEVPDGAIEIQHNRVGYLQHLDIQALSSIAEEAGADIYVRRRPGGLCDPSTPIAGLVLRDSGATYDPSLTERIRAAFTLGERRSYDQDPRFGLIALSEIGSRALSPGLNDPGTAIDVLATLVRVLLPDAEEEEPEDHEVQHPHVHLTPLSEDDLIDSAFMPISRDGAGMIEIAIRLQKALAAVAAAAHPDLRLAATRLSKIAERRALEHLDFEVDRERLTAEVAKL</sequence>
<reference evidence="2 3" key="1">
    <citation type="submission" date="2024-06" db="EMBL/GenBank/DDBJ databases">
        <title>Genomic Encyclopedia of Type Strains, Phase IV (KMG-IV): sequencing the most valuable type-strain genomes for metagenomic binning, comparative biology and taxonomic classification.</title>
        <authorList>
            <person name="Goeker M."/>
        </authorList>
    </citation>
    <scope>NUCLEOTIDE SEQUENCE [LARGE SCALE GENOMIC DNA]</scope>
    <source>
        <strain evidence="2 3">DSM 105042</strain>
    </source>
</reference>
<keyword evidence="1" id="KW-0812">Transmembrane</keyword>
<feature type="transmembrane region" description="Helical" evidence="1">
    <location>
        <begin position="20"/>
        <end position="37"/>
    </location>
</feature>
<evidence type="ECO:0000256" key="1">
    <source>
        <dbReference type="SAM" id="Phobius"/>
    </source>
</evidence>
<dbReference type="Pfam" id="PF10011">
    <property type="entry name" value="DUF2254"/>
    <property type="match status" value="1"/>
</dbReference>
<dbReference type="InterPro" id="IPR018723">
    <property type="entry name" value="DUF2254_membrane"/>
</dbReference>
<proteinExistence type="predicted"/>
<dbReference type="EMBL" id="JBEPLJ010000001">
    <property type="protein sequence ID" value="MET3584040.1"/>
    <property type="molecule type" value="Genomic_DNA"/>
</dbReference>
<dbReference type="Proteomes" id="UP001549031">
    <property type="component" value="Unassembled WGS sequence"/>
</dbReference>